<gene>
    <name evidence="3" type="ORF">NJQ99_11720</name>
</gene>
<dbReference type="InterPro" id="IPR011051">
    <property type="entry name" value="RmlC_Cupin_sf"/>
</dbReference>
<dbReference type="PANTHER" id="PTHR46797">
    <property type="entry name" value="HTH-TYPE TRANSCRIPTIONAL REGULATOR"/>
    <property type="match status" value="1"/>
</dbReference>
<comment type="caution">
    <text evidence="3">The sequence shown here is derived from an EMBL/GenBank/DDBJ whole genome shotgun (WGS) entry which is preliminary data.</text>
</comment>
<dbReference type="PROSITE" id="PS50943">
    <property type="entry name" value="HTH_CROC1"/>
    <property type="match status" value="1"/>
</dbReference>
<dbReference type="AlphaFoldDB" id="A0A9J6PM12"/>
<dbReference type="RefSeq" id="WP_269333017.1">
    <property type="nucleotide sequence ID" value="NZ_JAMZFT010000002.1"/>
</dbReference>
<keyword evidence="1" id="KW-0238">DNA-binding</keyword>
<dbReference type="InterPro" id="IPR014710">
    <property type="entry name" value="RmlC-like_jellyroll"/>
</dbReference>
<dbReference type="InterPro" id="IPR013096">
    <property type="entry name" value="Cupin_2"/>
</dbReference>
<dbReference type="CDD" id="cd02209">
    <property type="entry name" value="cupin_XRE_C"/>
    <property type="match status" value="1"/>
</dbReference>
<dbReference type="SMART" id="SM00530">
    <property type="entry name" value="HTH_XRE"/>
    <property type="match status" value="1"/>
</dbReference>
<keyword evidence="4" id="KW-1185">Reference proteome</keyword>
<reference evidence="3" key="1">
    <citation type="submission" date="2022-06" db="EMBL/GenBank/DDBJ databases">
        <title>Isolation and Genomics of Futiania mangrovii gen. nov., sp. nov., a Rare and Metabolically-versatile member in the Class Alphaproteobacteria.</title>
        <authorList>
            <person name="Liu L."/>
            <person name="Huang W.-C."/>
            <person name="Pan J."/>
            <person name="Li J."/>
            <person name="Huang Y."/>
            <person name="Du H."/>
            <person name="Liu Y."/>
            <person name="Li M."/>
        </authorList>
    </citation>
    <scope>NUCLEOTIDE SEQUENCE</scope>
    <source>
        <strain evidence="3">FT118</strain>
    </source>
</reference>
<dbReference type="Pfam" id="PF01381">
    <property type="entry name" value="HTH_3"/>
    <property type="match status" value="1"/>
</dbReference>
<dbReference type="Gene3D" id="2.60.120.10">
    <property type="entry name" value="Jelly Rolls"/>
    <property type="match status" value="1"/>
</dbReference>
<dbReference type="SUPFAM" id="SSF47413">
    <property type="entry name" value="lambda repressor-like DNA-binding domains"/>
    <property type="match status" value="1"/>
</dbReference>
<dbReference type="Pfam" id="PF07883">
    <property type="entry name" value="Cupin_2"/>
    <property type="match status" value="1"/>
</dbReference>
<accession>A0A9J6PM12</accession>
<organism evidence="3 4">
    <name type="scientific">Futiania mangrovi</name>
    <dbReference type="NCBI Taxonomy" id="2959716"/>
    <lineage>
        <taxon>Bacteria</taxon>
        <taxon>Pseudomonadati</taxon>
        <taxon>Pseudomonadota</taxon>
        <taxon>Alphaproteobacteria</taxon>
        <taxon>Futianiales</taxon>
        <taxon>Futianiaceae</taxon>
        <taxon>Futiania</taxon>
    </lineage>
</organism>
<evidence type="ECO:0000313" key="3">
    <source>
        <dbReference type="EMBL" id="MCP1337082.1"/>
    </source>
</evidence>
<sequence length="201" mass="22418">MTAQEERQEATSNPDQILGALMRQARKDRGLSMHVVATKAGLSVGLISQIERGLTSPSIRSLRLLADAIGVPVESFFTDVQPDVSVDEEAQFIVRPANRRLLDLRRAGITMQITTPRTRGDLQMFLTEIEPGAYSGPELDTHDGEEAGVVMAGQLDLWLGEKRFHLFEGDAFRYRASTPHRYGNPGKTVTRVHWVYTPPIY</sequence>
<protein>
    <submittedName>
        <fullName evidence="3">Cupin domain-containing protein</fullName>
    </submittedName>
</protein>
<proteinExistence type="predicted"/>
<dbReference type="Proteomes" id="UP001055804">
    <property type="component" value="Unassembled WGS sequence"/>
</dbReference>
<dbReference type="InterPro" id="IPR010982">
    <property type="entry name" value="Lambda_DNA-bd_dom_sf"/>
</dbReference>
<dbReference type="PANTHER" id="PTHR46797:SF2">
    <property type="entry name" value="TRANSCRIPTIONAL REGULATOR"/>
    <property type="match status" value="1"/>
</dbReference>
<name>A0A9J6PM12_9PROT</name>
<evidence type="ECO:0000256" key="1">
    <source>
        <dbReference type="ARBA" id="ARBA00023125"/>
    </source>
</evidence>
<dbReference type="GO" id="GO:0003677">
    <property type="term" value="F:DNA binding"/>
    <property type="evidence" value="ECO:0007669"/>
    <property type="project" value="UniProtKB-KW"/>
</dbReference>
<dbReference type="InterPro" id="IPR050807">
    <property type="entry name" value="TransReg_Diox_bact_type"/>
</dbReference>
<evidence type="ECO:0000259" key="2">
    <source>
        <dbReference type="PROSITE" id="PS50943"/>
    </source>
</evidence>
<dbReference type="CDD" id="cd00093">
    <property type="entry name" value="HTH_XRE"/>
    <property type="match status" value="1"/>
</dbReference>
<dbReference type="Gene3D" id="1.10.260.40">
    <property type="entry name" value="lambda repressor-like DNA-binding domains"/>
    <property type="match status" value="1"/>
</dbReference>
<evidence type="ECO:0000313" key="4">
    <source>
        <dbReference type="Proteomes" id="UP001055804"/>
    </source>
</evidence>
<dbReference type="EMBL" id="JAMZFT010000002">
    <property type="protein sequence ID" value="MCP1337082.1"/>
    <property type="molecule type" value="Genomic_DNA"/>
</dbReference>
<feature type="domain" description="HTH cro/C1-type" evidence="2">
    <location>
        <begin position="22"/>
        <end position="76"/>
    </location>
</feature>
<dbReference type="SUPFAM" id="SSF51182">
    <property type="entry name" value="RmlC-like cupins"/>
    <property type="match status" value="1"/>
</dbReference>
<dbReference type="GO" id="GO:0005829">
    <property type="term" value="C:cytosol"/>
    <property type="evidence" value="ECO:0007669"/>
    <property type="project" value="TreeGrafter"/>
</dbReference>
<dbReference type="InterPro" id="IPR001387">
    <property type="entry name" value="Cro/C1-type_HTH"/>
</dbReference>
<dbReference type="GO" id="GO:0003700">
    <property type="term" value="F:DNA-binding transcription factor activity"/>
    <property type="evidence" value="ECO:0007669"/>
    <property type="project" value="TreeGrafter"/>
</dbReference>